<evidence type="ECO:0000256" key="1">
    <source>
        <dbReference type="SAM" id="SignalP"/>
    </source>
</evidence>
<accession>A0A418M6H4</accession>
<proteinExistence type="predicted"/>
<feature type="signal peptide" evidence="1">
    <location>
        <begin position="1"/>
        <end position="28"/>
    </location>
</feature>
<feature type="chain" id="PRO_5019435194" evidence="1">
    <location>
        <begin position="29"/>
        <end position="710"/>
    </location>
</feature>
<keyword evidence="3" id="KW-1185">Reference proteome</keyword>
<dbReference type="OrthoDB" id="1523346at2"/>
<evidence type="ECO:0000313" key="3">
    <source>
        <dbReference type="Proteomes" id="UP000283523"/>
    </source>
</evidence>
<dbReference type="EMBL" id="QXED01000005">
    <property type="protein sequence ID" value="RIV21462.1"/>
    <property type="molecule type" value="Genomic_DNA"/>
</dbReference>
<evidence type="ECO:0000313" key="2">
    <source>
        <dbReference type="EMBL" id="RIV21462.1"/>
    </source>
</evidence>
<name>A0A418M6H4_9BACT</name>
<gene>
    <name evidence="2" type="ORF">DYU11_18840</name>
</gene>
<dbReference type="SUPFAM" id="SSF75011">
    <property type="entry name" value="3-carboxy-cis,cis-mucoante lactonizing enzyme"/>
    <property type="match status" value="1"/>
</dbReference>
<keyword evidence="1" id="KW-0732">Signal</keyword>
<organism evidence="2 3">
    <name type="scientific">Fibrisoma montanum</name>
    <dbReference type="NCBI Taxonomy" id="2305895"/>
    <lineage>
        <taxon>Bacteria</taxon>
        <taxon>Pseudomonadati</taxon>
        <taxon>Bacteroidota</taxon>
        <taxon>Cytophagia</taxon>
        <taxon>Cytophagales</taxon>
        <taxon>Spirosomataceae</taxon>
        <taxon>Fibrisoma</taxon>
    </lineage>
</organism>
<dbReference type="AlphaFoldDB" id="A0A418M6H4"/>
<dbReference type="PANTHER" id="PTHR42754">
    <property type="entry name" value="ENDOGLUCANASE"/>
    <property type="match status" value="1"/>
</dbReference>
<sequence length="710" mass="75067">MTKPRLLANQRIVLSVVLSGLLCTGTQAQPVPDVQWTRPGSTLAVTTDGNIVTTEEVTDPATNTAPSRTGSVLVKYSPQGNQLSRTSRLEGGFFIGGRIQGYPYEVLGITHTAATTDGGIAVVGLTSLRGAQVATKVFADGTAKRWEDSDLFGYPGQNFIEDVVGTPDGGFLILLTVRPFALNAYVVVRKYDAGGNFSWSKDVAYPASSDNKVTKGEAVIVTPDGGYLLVGYHNTSGQIIDGANTTLIGNPGWVAKLDGAGNVSWQKLLNSLPLAMDFNGAIPRSIIEMLPVTDVTVSADGNGYVLVGFGLKPSSPSPSPPSIALVELDLNGNFRRARSLETIPTEAFITKYNRNGTTHYAVGNSSRQTGIDPQVTLVGSVNAPHQDPSLFSVVAQRAFDSSPDGSLKGISTAGDGGLVFVSSAGQLTKLNTETNTPPPPPTGFQLTQPTYNCQTGAITFNTTGGDGTAITYVAPGIIRSSPTSNSGVVEQELRNDPKPITIQATQSGQTATYVFDFAAFCTGTPPPPPPPPVDGPLTLLEPTYNCATGAIRFNTSGGDGSPIEFRSIGITDWTTNPNQFVDAESRTANDVQPFTLQARQSGREVTYTWNLKAACGRARQGVTELPSALTLRTLGNPVTDAVTVEVSGASGQAVQLRLVDGRGRLVSTQLIDRAGTSDQRTFDLRQQPTGLFMLQATTLRQTRTVKVIRH</sequence>
<reference evidence="2 3" key="1">
    <citation type="submission" date="2018-08" db="EMBL/GenBank/DDBJ databases">
        <title>Fibrisoma montanum sp. nov., isolated from Danxia mountain soil.</title>
        <authorList>
            <person name="Huang Y."/>
        </authorList>
    </citation>
    <scope>NUCLEOTIDE SEQUENCE [LARGE SCALE GENOMIC DNA]</scope>
    <source>
        <strain evidence="2 3">HYT19</strain>
    </source>
</reference>
<dbReference type="PANTHER" id="PTHR42754:SF1">
    <property type="entry name" value="LIPOPROTEIN"/>
    <property type="match status" value="1"/>
</dbReference>
<protein>
    <submittedName>
        <fullName evidence="2">T9SS C-terminal target domain-containing protein</fullName>
    </submittedName>
</protein>
<dbReference type="RefSeq" id="WP_119669255.1">
    <property type="nucleotide sequence ID" value="NZ_QXED01000005.1"/>
</dbReference>
<comment type="caution">
    <text evidence="2">The sequence shown here is derived from an EMBL/GenBank/DDBJ whole genome shotgun (WGS) entry which is preliminary data.</text>
</comment>
<dbReference type="Proteomes" id="UP000283523">
    <property type="component" value="Unassembled WGS sequence"/>
</dbReference>